<sequence length="427" mass="45973">MLTMNVRTRPRQGGHAGRQVLLLCHPRAATSPSPRRSALFPAPRIRRARPFIRLRPDYNYDCPAPRPAADHHALTDPFLLKEEEDLSCTPSLQYDDANDAPLFAASPSTPHTPATPARSTRSLYIDEWDSEDDEFVYGAAYDEDEDEDDTLDLVGDVEIAPEEELRLAVLPILTGAEGAHLPSGSISSPIPLPAAEEEEEPTAPALLSRWSSSALSSTPSIRSPHTHAAASPQTFSFARARRYFPRSKASTASTSTSPFLKENGGPMPRPMGTVAAFPSPSTSSPSGKKAQGGKKAKGGLTAAHVRRILPPSLLLPPSLSMSNALREHAYTDAAYSVKVQQTADEWVGTRPSAPSVLASAYASPDVFASYSDSFCILPVLLAPHSALPSVSSLYVIIFTVKIVVQIYTRGLEHDQTEVPTVDIVFAG</sequence>
<feature type="compositionally biased region" description="Low complexity" evidence="1">
    <location>
        <begin position="247"/>
        <end position="257"/>
    </location>
</feature>
<evidence type="ECO:0000313" key="2">
    <source>
        <dbReference type="EMBL" id="KAJ7040555.1"/>
    </source>
</evidence>
<feature type="region of interest" description="Disordered" evidence="1">
    <location>
        <begin position="178"/>
        <end position="205"/>
    </location>
</feature>
<feature type="compositionally biased region" description="Low complexity" evidence="1">
    <location>
        <begin position="104"/>
        <end position="120"/>
    </location>
</feature>
<accession>A0AAD6T8T6</accession>
<proteinExistence type="predicted"/>
<evidence type="ECO:0000313" key="3">
    <source>
        <dbReference type="Proteomes" id="UP001218188"/>
    </source>
</evidence>
<reference evidence="2" key="1">
    <citation type="submission" date="2023-03" db="EMBL/GenBank/DDBJ databases">
        <title>Massive genome expansion in bonnet fungi (Mycena s.s.) driven by repeated elements and novel gene families across ecological guilds.</title>
        <authorList>
            <consortium name="Lawrence Berkeley National Laboratory"/>
            <person name="Harder C.B."/>
            <person name="Miyauchi S."/>
            <person name="Viragh M."/>
            <person name="Kuo A."/>
            <person name="Thoen E."/>
            <person name="Andreopoulos B."/>
            <person name="Lu D."/>
            <person name="Skrede I."/>
            <person name="Drula E."/>
            <person name="Henrissat B."/>
            <person name="Morin E."/>
            <person name="Kohler A."/>
            <person name="Barry K."/>
            <person name="LaButti K."/>
            <person name="Morin E."/>
            <person name="Salamov A."/>
            <person name="Lipzen A."/>
            <person name="Mereny Z."/>
            <person name="Hegedus B."/>
            <person name="Baldrian P."/>
            <person name="Stursova M."/>
            <person name="Weitz H."/>
            <person name="Taylor A."/>
            <person name="Grigoriev I.V."/>
            <person name="Nagy L.G."/>
            <person name="Martin F."/>
            <person name="Kauserud H."/>
        </authorList>
    </citation>
    <scope>NUCLEOTIDE SEQUENCE</scope>
    <source>
        <strain evidence="2">CBHHK200</strain>
    </source>
</reference>
<name>A0AAD6T8T6_9AGAR</name>
<gene>
    <name evidence="2" type="ORF">C8F04DRAFT_1391700</name>
</gene>
<feature type="region of interest" description="Disordered" evidence="1">
    <location>
        <begin position="246"/>
        <end position="300"/>
    </location>
</feature>
<evidence type="ECO:0000256" key="1">
    <source>
        <dbReference type="SAM" id="MobiDB-lite"/>
    </source>
</evidence>
<dbReference type="Proteomes" id="UP001218188">
    <property type="component" value="Unassembled WGS sequence"/>
</dbReference>
<dbReference type="EMBL" id="JARJCM010000021">
    <property type="protein sequence ID" value="KAJ7040555.1"/>
    <property type="molecule type" value="Genomic_DNA"/>
</dbReference>
<protein>
    <submittedName>
        <fullName evidence="2">Uncharacterized protein</fullName>
    </submittedName>
</protein>
<keyword evidence="3" id="KW-1185">Reference proteome</keyword>
<organism evidence="2 3">
    <name type="scientific">Mycena alexandri</name>
    <dbReference type="NCBI Taxonomy" id="1745969"/>
    <lineage>
        <taxon>Eukaryota</taxon>
        <taxon>Fungi</taxon>
        <taxon>Dikarya</taxon>
        <taxon>Basidiomycota</taxon>
        <taxon>Agaricomycotina</taxon>
        <taxon>Agaricomycetes</taxon>
        <taxon>Agaricomycetidae</taxon>
        <taxon>Agaricales</taxon>
        <taxon>Marasmiineae</taxon>
        <taxon>Mycenaceae</taxon>
        <taxon>Mycena</taxon>
    </lineage>
</organism>
<dbReference type="AlphaFoldDB" id="A0AAD6T8T6"/>
<feature type="region of interest" description="Disordered" evidence="1">
    <location>
        <begin position="99"/>
        <end position="120"/>
    </location>
</feature>
<feature type="compositionally biased region" description="Low complexity" evidence="1">
    <location>
        <begin position="278"/>
        <end position="289"/>
    </location>
</feature>
<comment type="caution">
    <text evidence="2">The sequence shown here is derived from an EMBL/GenBank/DDBJ whole genome shotgun (WGS) entry which is preliminary data.</text>
</comment>